<accession>A0AAN8SXF6</accession>
<keyword evidence="4" id="KW-0472">Membrane</keyword>
<keyword evidence="2" id="KW-0328">Glycosyltransferase</keyword>
<sequence>MRKFNVRMITKANLVTYCGPTMVANTLHVAAILLKQGGEWDWFINLSASNYPLVTQDESNIEETEQELNGKDELIADKENIIK</sequence>
<organism evidence="6 7">
    <name type="scientific">Solanum bulbocastanum</name>
    <name type="common">Wild potato</name>
    <dbReference type="NCBI Taxonomy" id="147425"/>
    <lineage>
        <taxon>Eukaryota</taxon>
        <taxon>Viridiplantae</taxon>
        <taxon>Streptophyta</taxon>
        <taxon>Embryophyta</taxon>
        <taxon>Tracheophyta</taxon>
        <taxon>Spermatophyta</taxon>
        <taxon>Magnoliopsida</taxon>
        <taxon>eudicotyledons</taxon>
        <taxon>Gunneridae</taxon>
        <taxon>Pentapetalae</taxon>
        <taxon>asterids</taxon>
        <taxon>lamiids</taxon>
        <taxon>Solanales</taxon>
        <taxon>Solanaceae</taxon>
        <taxon>Solanoideae</taxon>
        <taxon>Solaneae</taxon>
        <taxon>Solanum</taxon>
    </lineage>
</organism>
<evidence type="ECO:0000256" key="1">
    <source>
        <dbReference type="ARBA" id="ARBA00004606"/>
    </source>
</evidence>
<evidence type="ECO:0000313" key="7">
    <source>
        <dbReference type="Proteomes" id="UP001371456"/>
    </source>
</evidence>
<keyword evidence="7" id="KW-1185">Reference proteome</keyword>
<evidence type="ECO:0000256" key="5">
    <source>
        <dbReference type="ARBA" id="ARBA00023180"/>
    </source>
</evidence>
<dbReference type="PANTHER" id="PTHR45719:SF19">
    <property type="entry name" value="BETA-GLUCURONOSYLTRANSFERASE GLCAT14B-LIKE"/>
    <property type="match status" value="1"/>
</dbReference>
<dbReference type="GO" id="GO:0016020">
    <property type="term" value="C:membrane"/>
    <property type="evidence" value="ECO:0007669"/>
    <property type="project" value="UniProtKB-SubCell"/>
</dbReference>
<dbReference type="InterPro" id="IPR044610">
    <property type="entry name" value="GLCAT14A/B/C"/>
</dbReference>
<evidence type="ECO:0000313" key="6">
    <source>
        <dbReference type="EMBL" id="KAK6773856.1"/>
    </source>
</evidence>
<evidence type="ECO:0000256" key="2">
    <source>
        <dbReference type="ARBA" id="ARBA00022676"/>
    </source>
</evidence>
<reference evidence="6 7" key="1">
    <citation type="submission" date="2024-02" db="EMBL/GenBank/DDBJ databases">
        <title>de novo genome assembly of Solanum bulbocastanum strain 11H21.</title>
        <authorList>
            <person name="Hosaka A.J."/>
        </authorList>
    </citation>
    <scope>NUCLEOTIDE SEQUENCE [LARGE SCALE GENOMIC DNA]</scope>
    <source>
        <tissue evidence="6">Young leaves</tissue>
    </source>
</reference>
<dbReference type="AlphaFoldDB" id="A0AAN8SXF6"/>
<protein>
    <submittedName>
        <fullName evidence="6">Uncharacterized protein</fullName>
    </submittedName>
</protein>
<comment type="subcellular location">
    <subcellularLocation>
        <location evidence="1">Membrane</location>
        <topology evidence="1">Single-pass type II membrane protein</topology>
    </subcellularLocation>
</comment>
<dbReference type="InterPro" id="IPR003406">
    <property type="entry name" value="Glyco_trans_14"/>
</dbReference>
<dbReference type="GO" id="GO:0015020">
    <property type="term" value="F:glucuronosyltransferase activity"/>
    <property type="evidence" value="ECO:0007669"/>
    <property type="project" value="InterPro"/>
</dbReference>
<proteinExistence type="predicted"/>
<name>A0AAN8SXF6_SOLBU</name>
<keyword evidence="3" id="KW-0808">Transferase</keyword>
<dbReference type="Proteomes" id="UP001371456">
    <property type="component" value="Unassembled WGS sequence"/>
</dbReference>
<comment type="caution">
    <text evidence="6">The sequence shown here is derived from an EMBL/GenBank/DDBJ whole genome shotgun (WGS) entry which is preliminary data.</text>
</comment>
<dbReference type="Pfam" id="PF02485">
    <property type="entry name" value="Branch"/>
    <property type="match status" value="1"/>
</dbReference>
<gene>
    <name evidence="6" type="ORF">RDI58_029095</name>
</gene>
<evidence type="ECO:0000256" key="3">
    <source>
        <dbReference type="ARBA" id="ARBA00022679"/>
    </source>
</evidence>
<dbReference type="EMBL" id="JBANQN010000012">
    <property type="protein sequence ID" value="KAK6773856.1"/>
    <property type="molecule type" value="Genomic_DNA"/>
</dbReference>
<evidence type="ECO:0000256" key="4">
    <source>
        <dbReference type="ARBA" id="ARBA00023136"/>
    </source>
</evidence>
<dbReference type="PANTHER" id="PTHR45719">
    <property type="entry name" value="GLYCOSYLTRANSFERASE"/>
    <property type="match status" value="1"/>
</dbReference>
<keyword evidence="5" id="KW-0325">Glycoprotein</keyword>